<comment type="pathway">
    <text evidence="1">Nucleotide-sugar biosynthesis; GDP-L-fucose biosynthesis via de novo pathway; GDP-L-fucose from GDP-alpha-D-mannose: step 2/2.</text>
</comment>
<dbReference type="PANTHER" id="PTHR43238">
    <property type="entry name" value="GDP-L-FUCOSE SYNTHASE"/>
    <property type="match status" value="1"/>
</dbReference>
<dbReference type="AlphaFoldDB" id="A0AAV1W5U8"/>
<keyword evidence="5" id="KW-0560">Oxidoreductase</keyword>
<keyword evidence="4" id="KW-0521">NADP</keyword>
<dbReference type="Gene3D" id="3.40.50.720">
    <property type="entry name" value="NAD(P)-binding Rossmann-like Domain"/>
    <property type="match status" value="1"/>
</dbReference>
<evidence type="ECO:0000256" key="1">
    <source>
        <dbReference type="ARBA" id="ARBA00004883"/>
    </source>
</evidence>
<comment type="similarity">
    <text evidence="2">Belongs to the NAD(P)-dependent epimerase/dehydratase family. Fucose synthase subfamily.</text>
</comment>
<sequence length="325" mass="35758">MGSQDNAAVASNSFLADKSAKVFVAGHRGLVGSAIVEKLKQHGFTNLILRSHAELDLTRQADVEAFFASEKPEYVIVAAAKVGGIHANNTYPADFIGINLQIQTNIIDSAYRTGTKKLLFLGSSCIYPKFAPQPIPEDALLTGSLEPTNEWYAIAKIAGIKMCQAYRIQYKWDAISGMPTNLYGPNDNFHPENSHVLPALMRRFHEAKVKGLKEVVVWGTGSPLREFLHVDDLADAVVFMMENYSGLEHLNVGSGKEVTIKELAELVKEVVGFEGDLVWDTTKPDGTPRKLMDSSKLAGLGWTPKISLKDGLVDTYKWYSENAKQ</sequence>
<comment type="caution">
    <text evidence="10">The sequence shown here is derived from an EMBL/GenBank/DDBJ whole genome shotgun (WGS) entry which is preliminary data.</text>
</comment>
<dbReference type="Proteomes" id="UP001497480">
    <property type="component" value="Unassembled WGS sequence"/>
</dbReference>
<keyword evidence="11" id="KW-1185">Reference proteome</keyword>
<evidence type="ECO:0000259" key="9">
    <source>
        <dbReference type="Pfam" id="PF01370"/>
    </source>
</evidence>
<evidence type="ECO:0000256" key="5">
    <source>
        <dbReference type="ARBA" id="ARBA00023002"/>
    </source>
</evidence>
<dbReference type="GO" id="GO:0016853">
    <property type="term" value="F:isomerase activity"/>
    <property type="evidence" value="ECO:0007669"/>
    <property type="project" value="UniProtKB-KW"/>
</dbReference>
<dbReference type="HAMAP" id="MF_00956">
    <property type="entry name" value="GDP_fucose_synth"/>
    <property type="match status" value="1"/>
</dbReference>
<keyword evidence="6" id="KW-0413">Isomerase</keyword>
<dbReference type="FunFam" id="3.40.50.720:FF:000101">
    <property type="entry name" value="GDP-L-fucose synthase"/>
    <property type="match status" value="1"/>
</dbReference>
<organism evidence="10 11">
    <name type="scientific">Lupinus luteus</name>
    <name type="common">European yellow lupine</name>
    <dbReference type="NCBI Taxonomy" id="3873"/>
    <lineage>
        <taxon>Eukaryota</taxon>
        <taxon>Viridiplantae</taxon>
        <taxon>Streptophyta</taxon>
        <taxon>Embryophyta</taxon>
        <taxon>Tracheophyta</taxon>
        <taxon>Spermatophyta</taxon>
        <taxon>Magnoliopsida</taxon>
        <taxon>eudicotyledons</taxon>
        <taxon>Gunneridae</taxon>
        <taxon>Pentapetalae</taxon>
        <taxon>rosids</taxon>
        <taxon>fabids</taxon>
        <taxon>Fabales</taxon>
        <taxon>Fabaceae</taxon>
        <taxon>Papilionoideae</taxon>
        <taxon>50 kb inversion clade</taxon>
        <taxon>genistoids sensu lato</taxon>
        <taxon>core genistoids</taxon>
        <taxon>Genisteae</taxon>
        <taxon>Lupinus</taxon>
    </lineage>
</organism>
<comment type="catalytic activity">
    <reaction evidence="8">
        <text>GDP-beta-L-fucose + NADP(+) = GDP-4-dehydro-alpha-D-rhamnose + NADPH + H(+)</text>
        <dbReference type="Rhea" id="RHEA:18885"/>
        <dbReference type="ChEBI" id="CHEBI:15378"/>
        <dbReference type="ChEBI" id="CHEBI:57273"/>
        <dbReference type="ChEBI" id="CHEBI:57783"/>
        <dbReference type="ChEBI" id="CHEBI:57964"/>
        <dbReference type="ChEBI" id="CHEBI:58349"/>
        <dbReference type="EC" id="1.1.1.271"/>
    </reaction>
</comment>
<dbReference type="PANTHER" id="PTHR43238:SF1">
    <property type="entry name" value="GDP-L-FUCOSE SYNTHASE"/>
    <property type="match status" value="1"/>
</dbReference>
<protein>
    <recommendedName>
        <fullName evidence="3">GDP-L-fucose synthase</fullName>
        <ecNumber evidence="3">1.1.1.271</ecNumber>
    </recommendedName>
</protein>
<feature type="domain" description="NAD-dependent epimerase/dehydratase" evidence="9">
    <location>
        <begin position="22"/>
        <end position="253"/>
    </location>
</feature>
<evidence type="ECO:0000256" key="6">
    <source>
        <dbReference type="ARBA" id="ARBA00023235"/>
    </source>
</evidence>
<evidence type="ECO:0000313" key="11">
    <source>
        <dbReference type="Proteomes" id="UP001497480"/>
    </source>
</evidence>
<dbReference type="InterPro" id="IPR001509">
    <property type="entry name" value="Epimerase_deHydtase"/>
</dbReference>
<evidence type="ECO:0000256" key="3">
    <source>
        <dbReference type="ARBA" id="ARBA00012371"/>
    </source>
</evidence>
<dbReference type="EMBL" id="CAXHTB010000004">
    <property type="protein sequence ID" value="CAL0304403.1"/>
    <property type="molecule type" value="Genomic_DNA"/>
</dbReference>
<dbReference type="SUPFAM" id="SSF51735">
    <property type="entry name" value="NAD(P)-binding Rossmann-fold domains"/>
    <property type="match status" value="1"/>
</dbReference>
<dbReference type="Gene3D" id="3.90.25.10">
    <property type="entry name" value="UDP-galactose 4-epimerase, domain 1"/>
    <property type="match status" value="1"/>
</dbReference>
<gene>
    <name evidence="10" type="ORF">LLUT_LOCUS5463</name>
</gene>
<dbReference type="Pfam" id="PF01370">
    <property type="entry name" value="Epimerase"/>
    <property type="match status" value="1"/>
</dbReference>
<evidence type="ECO:0000256" key="7">
    <source>
        <dbReference type="ARBA" id="ARBA00023268"/>
    </source>
</evidence>
<proteinExistence type="inferred from homology"/>
<accession>A0AAV1W5U8</accession>
<evidence type="ECO:0000256" key="8">
    <source>
        <dbReference type="ARBA" id="ARBA00051935"/>
    </source>
</evidence>
<dbReference type="InterPro" id="IPR036291">
    <property type="entry name" value="NAD(P)-bd_dom_sf"/>
</dbReference>
<dbReference type="CDD" id="cd05239">
    <property type="entry name" value="GDP_FS_SDR_e"/>
    <property type="match status" value="1"/>
</dbReference>
<dbReference type="InterPro" id="IPR028614">
    <property type="entry name" value="GDP_fucose/colitose_synth"/>
</dbReference>
<evidence type="ECO:0000256" key="2">
    <source>
        <dbReference type="ARBA" id="ARBA00005959"/>
    </source>
</evidence>
<dbReference type="EC" id="1.1.1.271" evidence="3"/>
<reference evidence="10 11" key="1">
    <citation type="submission" date="2024-03" db="EMBL/GenBank/DDBJ databases">
        <authorList>
            <person name="Martinez-Hernandez J."/>
        </authorList>
    </citation>
    <scope>NUCLEOTIDE SEQUENCE [LARGE SCALE GENOMIC DNA]</scope>
</reference>
<keyword evidence="7" id="KW-0511">Multifunctional enzyme</keyword>
<evidence type="ECO:0000256" key="4">
    <source>
        <dbReference type="ARBA" id="ARBA00022857"/>
    </source>
</evidence>
<dbReference type="GO" id="GO:0050577">
    <property type="term" value="F:GDP-L-fucose synthase activity"/>
    <property type="evidence" value="ECO:0007669"/>
    <property type="project" value="UniProtKB-EC"/>
</dbReference>
<evidence type="ECO:0000313" key="10">
    <source>
        <dbReference type="EMBL" id="CAL0304403.1"/>
    </source>
</evidence>
<name>A0AAV1W5U8_LUPLU</name>